<sequence>MRFDTSTKVASTNVYRMIPATTSRFNKVGCFPFEYRGRRRCRNPPIPAVQAVPTRNVAAVLNVVRQLRAFDQKRLIAAVNARRVRRTAFKLRSARIKRAGRRVGVVHVCP</sequence>
<organism evidence="1">
    <name type="scientific">Salinibacter phage M8CR30-4</name>
    <dbReference type="NCBI Taxonomy" id="2041856"/>
    <lineage>
        <taxon>Viruses</taxon>
        <taxon>Duplodnaviria</taxon>
        <taxon>Heunggongvirae</taxon>
        <taxon>Uroviricota</taxon>
        <taxon>Caudoviricetes</taxon>
        <taxon>Holosalinivirus</taxon>
        <taxon>Holosalinivirus M8CR302</taxon>
    </lineage>
</organism>
<proteinExistence type="predicted"/>
<protein>
    <submittedName>
        <fullName evidence="1">Uncharacterized protein</fullName>
    </submittedName>
</protein>
<accession>A0A2I6UGI3</accession>
<name>A0A2I6UGI3_9CAUD</name>
<dbReference type="EMBL" id="MF580958">
    <property type="protein sequence ID" value="AUO79098.1"/>
    <property type="molecule type" value="Genomic_DNA"/>
</dbReference>
<dbReference type="Proteomes" id="UP000260160">
    <property type="component" value="Segment"/>
</dbReference>
<reference evidence="1" key="1">
    <citation type="submission" date="2017-07" db="EMBL/GenBank/DDBJ databases">
        <title>Characterization of ecologically diverse viruses infecting co-occurring strains of cosmopolitan hyperhalophilic Bacteroidetes.</title>
        <authorList>
            <person name="Villamor J."/>
            <person name="Ramos-Barbero M.D."/>
            <person name="Gonzalez-Torres P."/>
            <person name="Gabaldon T."/>
            <person name="Rollesso-Mora R."/>
            <person name="Meseguer I."/>
            <person name="Martinez-Garcia M."/>
            <person name="Santos F."/>
            <person name="Anton J."/>
        </authorList>
    </citation>
    <scope>NUCLEOTIDE SEQUENCE [LARGE SCALE GENOMIC DNA]</scope>
</reference>
<evidence type="ECO:0000313" key="1">
    <source>
        <dbReference type="EMBL" id="AUO79098.1"/>
    </source>
</evidence>